<comment type="subunit">
    <text evidence="3 15">Tetramer of two alpha and two beta subunits.</text>
</comment>
<comment type="cofactor">
    <cofactor evidence="15">
        <name>Mg(2+)</name>
        <dbReference type="ChEBI" id="CHEBI:18420"/>
    </cofactor>
    <text evidence="15">Binds 2 magnesium ions per tetramer.</text>
</comment>
<dbReference type="SMART" id="SM00874">
    <property type="entry name" value="B5"/>
    <property type="match status" value="1"/>
</dbReference>
<comment type="caution">
    <text evidence="20">The sequence shown here is derived from an EMBL/GenBank/DDBJ whole genome shotgun (WGS) entry which is preliminary data.</text>
</comment>
<dbReference type="Gene3D" id="3.30.930.10">
    <property type="entry name" value="Bira Bifunctional Protein, Domain 2"/>
    <property type="match status" value="1"/>
</dbReference>
<dbReference type="Gene3D" id="3.50.40.10">
    <property type="entry name" value="Phenylalanyl-trna Synthetase, Chain B, domain 3"/>
    <property type="match status" value="1"/>
</dbReference>
<dbReference type="GO" id="GO:0000049">
    <property type="term" value="F:tRNA binding"/>
    <property type="evidence" value="ECO:0007669"/>
    <property type="project" value="UniProtKB-UniRule"/>
</dbReference>
<evidence type="ECO:0000256" key="16">
    <source>
        <dbReference type="PROSITE-ProRule" id="PRU00209"/>
    </source>
</evidence>
<dbReference type="SMART" id="SM00873">
    <property type="entry name" value="B3_4"/>
    <property type="match status" value="1"/>
</dbReference>
<dbReference type="Gene3D" id="2.40.50.140">
    <property type="entry name" value="Nucleic acid-binding proteins"/>
    <property type="match status" value="1"/>
</dbReference>
<comment type="subcellular location">
    <subcellularLocation>
        <location evidence="1 15">Cytoplasm</location>
    </subcellularLocation>
</comment>
<proteinExistence type="inferred from homology"/>
<accession>A0A318JC13</accession>
<dbReference type="PROSITE" id="PS51447">
    <property type="entry name" value="FDX_ACB"/>
    <property type="match status" value="1"/>
</dbReference>
<evidence type="ECO:0000259" key="18">
    <source>
        <dbReference type="PROSITE" id="PS51447"/>
    </source>
</evidence>
<evidence type="ECO:0000256" key="3">
    <source>
        <dbReference type="ARBA" id="ARBA00011209"/>
    </source>
</evidence>
<reference evidence="20 21" key="1">
    <citation type="submission" date="2018-05" db="EMBL/GenBank/DDBJ databases">
        <title>Genomic Encyclopedia of Type Strains, Phase IV (KMG-IV): sequencing the most valuable type-strain genomes for metagenomic binning, comparative biology and taxonomic classification.</title>
        <authorList>
            <person name="Goeker M."/>
        </authorList>
    </citation>
    <scope>NUCLEOTIDE SEQUENCE [LARGE SCALE GENOMIC DNA]</scope>
    <source>
        <strain evidence="20 21">DSM 25134</strain>
    </source>
</reference>
<evidence type="ECO:0000313" key="20">
    <source>
        <dbReference type="EMBL" id="PXX45692.1"/>
    </source>
</evidence>
<dbReference type="InterPro" id="IPR045864">
    <property type="entry name" value="aa-tRNA-synth_II/BPL/LPL"/>
</dbReference>
<feature type="binding site" evidence="15">
    <location>
        <position position="458"/>
    </location>
    <ligand>
        <name>Mg(2+)</name>
        <dbReference type="ChEBI" id="CHEBI:18420"/>
        <note>shared with alpha subunit</note>
    </ligand>
</feature>
<dbReference type="Pfam" id="PF03483">
    <property type="entry name" value="B3_4"/>
    <property type="match status" value="1"/>
</dbReference>
<dbReference type="NCBIfam" id="NF045760">
    <property type="entry name" value="YtpR"/>
    <property type="match status" value="1"/>
</dbReference>
<comment type="similarity">
    <text evidence="2 15">Belongs to the phenylalanyl-tRNA synthetase beta subunit family. Type 1 subfamily.</text>
</comment>
<keyword evidence="6 15" id="KW-0436">Ligase</keyword>
<keyword evidence="11 16" id="KW-0694">RNA-binding</keyword>
<dbReference type="CDD" id="cd02796">
    <property type="entry name" value="tRNA_bind_bactPheRS"/>
    <property type="match status" value="1"/>
</dbReference>
<keyword evidence="10 15" id="KW-0460">Magnesium</keyword>
<dbReference type="InterPro" id="IPR041616">
    <property type="entry name" value="PheRS_beta_core"/>
</dbReference>
<dbReference type="SUPFAM" id="SSF46955">
    <property type="entry name" value="Putative DNA-binding domain"/>
    <property type="match status" value="1"/>
</dbReference>
<dbReference type="EMBL" id="QJKC01000011">
    <property type="protein sequence ID" value="PXX45692.1"/>
    <property type="molecule type" value="Genomic_DNA"/>
</dbReference>
<dbReference type="PROSITE" id="PS51483">
    <property type="entry name" value="B5"/>
    <property type="match status" value="1"/>
</dbReference>
<feature type="domain" description="B5" evidence="19">
    <location>
        <begin position="399"/>
        <end position="474"/>
    </location>
</feature>
<name>A0A318JC13_9NEIS</name>
<dbReference type="Gene3D" id="3.30.56.10">
    <property type="match status" value="2"/>
</dbReference>
<evidence type="ECO:0000256" key="1">
    <source>
        <dbReference type="ARBA" id="ARBA00004496"/>
    </source>
</evidence>
<evidence type="ECO:0000256" key="7">
    <source>
        <dbReference type="ARBA" id="ARBA00022723"/>
    </source>
</evidence>
<dbReference type="InterPro" id="IPR002547">
    <property type="entry name" value="tRNA-bd_dom"/>
</dbReference>
<dbReference type="GO" id="GO:0004826">
    <property type="term" value="F:phenylalanine-tRNA ligase activity"/>
    <property type="evidence" value="ECO:0007669"/>
    <property type="project" value="UniProtKB-UniRule"/>
</dbReference>
<dbReference type="SMART" id="SM00896">
    <property type="entry name" value="FDX-ACB"/>
    <property type="match status" value="1"/>
</dbReference>
<keyword evidence="21" id="KW-1185">Reference proteome</keyword>
<dbReference type="GO" id="GO:0009328">
    <property type="term" value="C:phenylalanine-tRNA ligase complex"/>
    <property type="evidence" value="ECO:0007669"/>
    <property type="project" value="TreeGrafter"/>
</dbReference>
<dbReference type="Gene3D" id="3.30.70.380">
    <property type="entry name" value="Ferrodoxin-fold anticodon-binding domain"/>
    <property type="match status" value="1"/>
</dbReference>
<dbReference type="InterPro" id="IPR020825">
    <property type="entry name" value="Phe-tRNA_synthase-like_B3/B4"/>
</dbReference>
<dbReference type="InterPro" id="IPR005147">
    <property type="entry name" value="tRNA_synthase_B5-dom"/>
</dbReference>
<dbReference type="PANTHER" id="PTHR10947">
    <property type="entry name" value="PHENYLALANYL-TRNA SYNTHETASE BETA CHAIN AND LEUCINE-RICH REPEAT-CONTAINING PROTEIN 47"/>
    <property type="match status" value="1"/>
</dbReference>
<dbReference type="Pfam" id="PF01588">
    <property type="entry name" value="tRNA_bind"/>
    <property type="match status" value="1"/>
</dbReference>
<dbReference type="PANTHER" id="PTHR10947:SF0">
    <property type="entry name" value="PHENYLALANINE--TRNA LIGASE BETA SUBUNIT"/>
    <property type="match status" value="1"/>
</dbReference>
<dbReference type="InterPro" id="IPR005121">
    <property type="entry name" value="Fdx_antiC-bd"/>
</dbReference>
<keyword evidence="12 15" id="KW-0648">Protein biosynthesis</keyword>
<keyword evidence="7 15" id="KW-0479">Metal-binding</keyword>
<evidence type="ECO:0000256" key="10">
    <source>
        <dbReference type="ARBA" id="ARBA00022842"/>
    </source>
</evidence>
<feature type="domain" description="FDX-ACB" evidence="18">
    <location>
        <begin position="696"/>
        <end position="789"/>
    </location>
</feature>
<feature type="domain" description="TRNA-binding" evidence="17">
    <location>
        <begin position="39"/>
        <end position="148"/>
    </location>
</feature>
<dbReference type="FunFam" id="2.40.50.140:FF:000045">
    <property type="entry name" value="Phenylalanine--tRNA ligase beta subunit"/>
    <property type="match status" value="1"/>
</dbReference>
<dbReference type="SUPFAM" id="SSF50249">
    <property type="entry name" value="Nucleic acid-binding proteins"/>
    <property type="match status" value="1"/>
</dbReference>
<dbReference type="GO" id="GO:0006432">
    <property type="term" value="P:phenylalanyl-tRNA aminoacylation"/>
    <property type="evidence" value="ECO:0007669"/>
    <property type="project" value="UniProtKB-UniRule"/>
</dbReference>
<evidence type="ECO:0000256" key="13">
    <source>
        <dbReference type="ARBA" id="ARBA00023146"/>
    </source>
</evidence>
<evidence type="ECO:0000256" key="8">
    <source>
        <dbReference type="ARBA" id="ARBA00022741"/>
    </source>
</evidence>
<dbReference type="FunFam" id="3.30.56.10:FF:000002">
    <property type="entry name" value="Phenylalanine--tRNA ligase beta subunit"/>
    <property type="match status" value="1"/>
</dbReference>
<evidence type="ECO:0000256" key="6">
    <source>
        <dbReference type="ARBA" id="ARBA00022598"/>
    </source>
</evidence>
<evidence type="ECO:0000256" key="5">
    <source>
        <dbReference type="ARBA" id="ARBA00022555"/>
    </source>
</evidence>
<dbReference type="CDD" id="cd00769">
    <property type="entry name" value="PheRS_beta_core"/>
    <property type="match status" value="1"/>
</dbReference>
<keyword evidence="4 15" id="KW-0963">Cytoplasm</keyword>
<dbReference type="SUPFAM" id="SSF54991">
    <property type="entry name" value="Anticodon-binding domain of PheRS"/>
    <property type="match status" value="1"/>
</dbReference>
<evidence type="ECO:0000256" key="12">
    <source>
        <dbReference type="ARBA" id="ARBA00022917"/>
    </source>
</evidence>
<dbReference type="InterPro" id="IPR033714">
    <property type="entry name" value="tRNA_bind_bactPheRS"/>
</dbReference>
<evidence type="ECO:0000256" key="14">
    <source>
        <dbReference type="ARBA" id="ARBA00049255"/>
    </source>
</evidence>
<evidence type="ECO:0000259" key="17">
    <source>
        <dbReference type="PROSITE" id="PS50886"/>
    </source>
</evidence>
<dbReference type="GO" id="GO:0005524">
    <property type="term" value="F:ATP binding"/>
    <property type="evidence" value="ECO:0007669"/>
    <property type="project" value="UniProtKB-UniRule"/>
</dbReference>
<dbReference type="InterPro" id="IPR045060">
    <property type="entry name" value="Phe-tRNA-ligase_IIc_bsu"/>
</dbReference>
<organism evidence="20 21">
    <name type="scientific">Aquitalea magnusonii</name>
    <dbReference type="NCBI Taxonomy" id="332411"/>
    <lineage>
        <taxon>Bacteria</taxon>
        <taxon>Pseudomonadati</taxon>
        <taxon>Pseudomonadota</taxon>
        <taxon>Betaproteobacteria</taxon>
        <taxon>Neisseriales</taxon>
        <taxon>Chromobacteriaceae</taxon>
        <taxon>Aquitalea</taxon>
    </lineage>
</organism>
<evidence type="ECO:0000256" key="9">
    <source>
        <dbReference type="ARBA" id="ARBA00022840"/>
    </source>
</evidence>
<dbReference type="SUPFAM" id="SSF56037">
    <property type="entry name" value="PheT/TilS domain"/>
    <property type="match status" value="1"/>
</dbReference>
<evidence type="ECO:0000259" key="19">
    <source>
        <dbReference type="PROSITE" id="PS51483"/>
    </source>
</evidence>
<sequence>MQFSEQWLRSWVNPSLSSEELSNLLTMAGLEVEETTAAAPAFTGVVIGEVKECVKHENADRLRVTKVDVGTGELVQIVCGAPNVAVGVRVPCALPGAVLPGDFKIKPTKMRGVESGGMLCSGKELGVPEDVDGLMLLPADAPVGQNIRDYLGLDDQLFTLKITPNRADCLSIKGIAREVAALTGAALQPQAITAVAPQIDDVVPVAIAAPQACGRYIGRVIRNVNAAAPTPDWMKRRLERSGLRSISAIVDVTNYVLLEQGQPMHAFDLAKLDGGITVRMAKAGEQLLCLNEKTVTLSDEHLVIADDAKVLAIAGIMGGEESGVTTASTDIMLESAFFAPAAIAGKARAWGFGSDSSFRFERGVDFQLQSEAMERATELVLSICGGEAGPLNEKVAELPARGGVKLRTARVARLLGISLTAEQIATILARLGLSFDTLEDGFLVHAPSFRYDIEIEEDLIEEVARVHGYDAIPYAAPAARLRMLALPEERRPREDIRHFLAGRDYQEVVSYAFVEEAWERDFAGNTDPVRLINPIASQMSVMRSSLIGGLVNVLQGNLNRKQPRVRVFEVARVFGKNAAGVADESTQPEKVAGLAWGPRVAEQWGAKAERIDFYDVKADVEALLLPAQASFAKAAHPAFHPGRCAEISLNGKVIGVMGELHPKWAQQYGLPTPPVLFELDLAAVEQRAAIKAQPVSKLQPVRRDLALVVDEQVTVAAMLDAFSSKATSLVKEVALFDVYRGKGVEEGKKSLAFRVVLQDEARTLTDEDVEPVIQALLDGVAAAHAAQLRL</sequence>
<comment type="catalytic activity">
    <reaction evidence="14 15">
        <text>tRNA(Phe) + L-phenylalanine + ATP = L-phenylalanyl-tRNA(Phe) + AMP + diphosphate + H(+)</text>
        <dbReference type="Rhea" id="RHEA:19413"/>
        <dbReference type="Rhea" id="RHEA-COMP:9668"/>
        <dbReference type="Rhea" id="RHEA-COMP:9699"/>
        <dbReference type="ChEBI" id="CHEBI:15378"/>
        <dbReference type="ChEBI" id="CHEBI:30616"/>
        <dbReference type="ChEBI" id="CHEBI:33019"/>
        <dbReference type="ChEBI" id="CHEBI:58095"/>
        <dbReference type="ChEBI" id="CHEBI:78442"/>
        <dbReference type="ChEBI" id="CHEBI:78531"/>
        <dbReference type="ChEBI" id="CHEBI:456215"/>
        <dbReference type="EC" id="6.1.1.20"/>
    </reaction>
</comment>
<dbReference type="Pfam" id="PF03147">
    <property type="entry name" value="FDX-ACB"/>
    <property type="match status" value="1"/>
</dbReference>
<feature type="binding site" evidence="15">
    <location>
        <position position="461"/>
    </location>
    <ligand>
        <name>Mg(2+)</name>
        <dbReference type="ChEBI" id="CHEBI:18420"/>
        <note>shared with alpha subunit</note>
    </ligand>
</feature>
<dbReference type="NCBIfam" id="TIGR00472">
    <property type="entry name" value="pheT_bact"/>
    <property type="match status" value="1"/>
</dbReference>
<dbReference type="FunFam" id="3.30.70.380:FF:000001">
    <property type="entry name" value="Phenylalanine--tRNA ligase beta subunit"/>
    <property type="match status" value="1"/>
</dbReference>
<feature type="binding site" evidence="15">
    <location>
        <position position="452"/>
    </location>
    <ligand>
        <name>Mg(2+)</name>
        <dbReference type="ChEBI" id="CHEBI:18420"/>
        <note>shared with alpha subunit</note>
    </ligand>
</feature>
<dbReference type="RefSeq" id="WP_059285956.1">
    <property type="nucleotide sequence ID" value="NZ_LNQU01000049.1"/>
</dbReference>
<dbReference type="FunFam" id="3.30.930.10:FF:000022">
    <property type="entry name" value="Phenylalanine--tRNA ligase beta subunit"/>
    <property type="match status" value="1"/>
</dbReference>
<dbReference type="FunFam" id="3.50.40.10:FF:000001">
    <property type="entry name" value="Phenylalanine--tRNA ligase beta subunit"/>
    <property type="match status" value="1"/>
</dbReference>
<dbReference type="InterPro" id="IPR005146">
    <property type="entry name" value="B3/B4_tRNA-bd"/>
</dbReference>
<dbReference type="AlphaFoldDB" id="A0A318JC13"/>
<gene>
    <name evidence="15" type="primary">pheT</name>
    <name evidence="20" type="ORF">DFR38_11185</name>
</gene>
<dbReference type="HAMAP" id="MF_00283">
    <property type="entry name" value="Phe_tRNA_synth_beta1"/>
    <property type="match status" value="1"/>
</dbReference>
<dbReference type="GO" id="GO:0000287">
    <property type="term" value="F:magnesium ion binding"/>
    <property type="evidence" value="ECO:0007669"/>
    <property type="project" value="UniProtKB-UniRule"/>
</dbReference>
<keyword evidence="9 15" id="KW-0067">ATP-binding</keyword>
<dbReference type="Pfam" id="PF03484">
    <property type="entry name" value="B5"/>
    <property type="match status" value="1"/>
</dbReference>
<evidence type="ECO:0000256" key="15">
    <source>
        <dbReference type="HAMAP-Rule" id="MF_00283"/>
    </source>
</evidence>
<evidence type="ECO:0000256" key="11">
    <source>
        <dbReference type="ARBA" id="ARBA00022884"/>
    </source>
</evidence>
<dbReference type="InterPro" id="IPR036690">
    <property type="entry name" value="Fdx_antiC-bd_sf"/>
</dbReference>
<protein>
    <recommendedName>
        <fullName evidence="15">Phenylalanine--tRNA ligase beta subunit</fullName>
        <ecNumber evidence="15">6.1.1.20</ecNumber>
    </recommendedName>
    <alternativeName>
        <fullName evidence="15">Phenylalanyl-tRNA synthetase beta subunit</fullName>
        <shortName evidence="15">PheRS</shortName>
    </alternativeName>
</protein>
<dbReference type="Pfam" id="PF17759">
    <property type="entry name" value="tRNA_synthFbeta"/>
    <property type="match status" value="1"/>
</dbReference>
<keyword evidence="13 15" id="KW-0030">Aminoacyl-tRNA synthetase</keyword>
<evidence type="ECO:0000256" key="4">
    <source>
        <dbReference type="ARBA" id="ARBA00022490"/>
    </source>
</evidence>
<evidence type="ECO:0000256" key="2">
    <source>
        <dbReference type="ARBA" id="ARBA00008653"/>
    </source>
</evidence>
<dbReference type="InterPro" id="IPR009061">
    <property type="entry name" value="DNA-bd_dom_put_sf"/>
</dbReference>
<keyword evidence="5 16" id="KW-0820">tRNA-binding</keyword>
<keyword evidence="8 15" id="KW-0547">Nucleotide-binding</keyword>
<feature type="binding site" evidence="15">
    <location>
        <position position="462"/>
    </location>
    <ligand>
        <name>Mg(2+)</name>
        <dbReference type="ChEBI" id="CHEBI:18420"/>
        <note>shared with alpha subunit</note>
    </ligand>
</feature>
<dbReference type="InterPro" id="IPR004532">
    <property type="entry name" value="Phe-tRNA-ligase_IIc_bsu_bact"/>
</dbReference>
<dbReference type="OrthoDB" id="9805455at2"/>
<dbReference type="EC" id="6.1.1.20" evidence="15"/>
<dbReference type="SUPFAM" id="SSF55681">
    <property type="entry name" value="Class II aaRS and biotin synthetases"/>
    <property type="match status" value="1"/>
</dbReference>
<dbReference type="Proteomes" id="UP000248395">
    <property type="component" value="Unassembled WGS sequence"/>
</dbReference>
<dbReference type="InterPro" id="IPR012340">
    <property type="entry name" value="NA-bd_OB-fold"/>
</dbReference>
<dbReference type="PROSITE" id="PS50886">
    <property type="entry name" value="TRBD"/>
    <property type="match status" value="1"/>
</dbReference>
<evidence type="ECO:0000313" key="21">
    <source>
        <dbReference type="Proteomes" id="UP000248395"/>
    </source>
</evidence>